<dbReference type="Pfam" id="PF00501">
    <property type="entry name" value="AMP-binding"/>
    <property type="match status" value="1"/>
</dbReference>
<evidence type="ECO:0000259" key="3">
    <source>
        <dbReference type="Pfam" id="PF00501"/>
    </source>
</evidence>
<dbReference type="SUPFAM" id="SSF56801">
    <property type="entry name" value="Acetyl-CoA synthetase-like"/>
    <property type="match status" value="1"/>
</dbReference>
<gene>
    <name evidence="4" type="ORF">M437DRAFT_42445</name>
</gene>
<evidence type="ECO:0000256" key="2">
    <source>
        <dbReference type="ARBA" id="ARBA00022840"/>
    </source>
</evidence>
<feature type="domain" description="AMP-dependent synthetase/ligase" evidence="3">
    <location>
        <begin position="87"/>
        <end position="474"/>
    </location>
</feature>
<dbReference type="GO" id="GO:0005524">
    <property type="term" value="F:ATP binding"/>
    <property type="evidence" value="ECO:0007669"/>
    <property type="project" value="UniProtKB-KW"/>
</dbReference>
<evidence type="ECO:0000256" key="1">
    <source>
        <dbReference type="ARBA" id="ARBA00022741"/>
    </source>
</evidence>
<evidence type="ECO:0000313" key="5">
    <source>
        <dbReference type="Proteomes" id="UP000030672"/>
    </source>
</evidence>
<dbReference type="EMBL" id="KL584827">
    <property type="protein sequence ID" value="KEQ65006.1"/>
    <property type="molecule type" value="Genomic_DNA"/>
</dbReference>
<dbReference type="InterPro" id="IPR042099">
    <property type="entry name" value="ANL_N_sf"/>
</dbReference>
<keyword evidence="5" id="KW-1185">Reference proteome</keyword>
<proteinExistence type="predicted"/>
<dbReference type="InterPro" id="IPR020845">
    <property type="entry name" value="AMP-binding_CS"/>
</dbReference>
<dbReference type="GO" id="GO:0016020">
    <property type="term" value="C:membrane"/>
    <property type="evidence" value="ECO:0007669"/>
    <property type="project" value="TreeGrafter"/>
</dbReference>
<name>A0A074WRD8_AURM1</name>
<accession>A0A074WRD8</accession>
<keyword evidence="2" id="KW-0067">ATP-binding</keyword>
<sequence length="670" mass="73355">MNTTKELLDQLREGPPKGSPFSVALNNSQIPGRSSIYRNWKFQDALLTSLDPNITTLHEMFERSASVYATQNCLGFRPYSAETGSYGPYSWISYSAVAERRKNFGAGLLQTYQDICGGLPQGGVGLWCNNRPEWQIVDLGCMSQSLFTVSIYETLGLEATEYIINQAALTVVCASADHVEKLQALAARCPSLRFLVTMDKVTSDANANNTPGRLPVFSLEHLEDVGRRNPRSFQPPSPDTIITINYTSGTTGMPKGAVLTHKAAVAAASCAISIVDLREGDRICSFLPLAHIFERVVEGASLWAGSSIGYYHGNIQALVDDLKALQPTNMVNVPRVYSRFAAGIKAKTAQAAQSMDLTNKDTLSFLHGQISKGLGLDSCRVMISGSAPIDPSLQSHLRESMSNTFKQGYGLTETYAITLAQDASDESVGTCGAVLPAAEVCLQDAQDFGYMTTDKPNPRGELLIRSSTLFSGYYQNPTATAESFTEDGWFRSGDICEIDNLGRVRVVDRRKNILKLAQGEYVSPERIENILNGELPWVSQIMVHGDSDKSYLVAVIGIERASFAKMFNTLREDTPFSSRKDSLVGDDVSAGLSDERVLAAVLDEIRKVETSKKMNGFERVKAVALLEDPFTIENGLLTPTLKLKRHDAAKTYRFLIDRMYTEKDVGGGGR</sequence>
<dbReference type="RefSeq" id="XP_040882029.1">
    <property type="nucleotide sequence ID" value="XM_041020576.1"/>
</dbReference>
<dbReference type="AlphaFoldDB" id="A0A074WRD8"/>
<reference evidence="4 5" key="1">
    <citation type="journal article" date="2014" name="BMC Genomics">
        <title>Genome sequencing of four Aureobasidium pullulans varieties: biotechnological potential, stress tolerance, and description of new species.</title>
        <authorList>
            <person name="Gostin Ar C."/>
            <person name="Ohm R.A."/>
            <person name="Kogej T."/>
            <person name="Sonjak S."/>
            <person name="Turk M."/>
            <person name="Zajc J."/>
            <person name="Zalar P."/>
            <person name="Grube M."/>
            <person name="Sun H."/>
            <person name="Han J."/>
            <person name="Sharma A."/>
            <person name="Chiniquy J."/>
            <person name="Ngan C.Y."/>
            <person name="Lipzen A."/>
            <person name="Barry K."/>
            <person name="Grigoriev I.V."/>
            <person name="Gunde-Cimerman N."/>
        </authorList>
    </citation>
    <scope>NUCLEOTIDE SEQUENCE [LARGE SCALE GENOMIC DNA]</scope>
    <source>
        <strain evidence="4 5">CBS 110374</strain>
    </source>
</reference>
<dbReference type="HOGENOM" id="CLU_000022_45_4_1"/>
<dbReference type="GO" id="GO:0005783">
    <property type="term" value="C:endoplasmic reticulum"/>
    <property type="evidence" value="ECO:0007669"/>
    <property type="project" value="TreeGrafter"/>
</dbReference>
<dbReference type="GeneID" id="63913949"/>
<dbReference type="Gene3D" id="3.40.50.12780">
    <property type="entry name" value="N-terminal domain of ligase-like"/>
    <property type="match status" value="1"/>
</dbReference>
<organism evidence="4 5">
    <name type="scientific">Aureobasidium melanogenum (strain CBS 110374)</name>
    <name type="common">Aureobasidium pullulans var. melanogenum</name>
    <dbReference type="NCBI Taxonomy" id="1043003"/>
    <lineage>
        <taxon>Eukaryota</taxon>
        <taxon>Fungi</taxon>
        <taxon>Dikarya</taxon>
        <taxon>Ascomycota</taxon>
        <taxon>Pezizomycotina</taxon>
        <taxon>Dothideomycetes</taxon>
        <taxon>Dothideomycetidae</taxon>
        <taxon>Dothideales</taxon>
        <taxon>Saccotheciaceae</taxon>
        <taxon>Aureobasidium</taxon>
    </lineage>
</organism>
<dbReference type="InterPro" id="IPR000873">
    <property type="entry name" value="AMP-dep_synth/lig_dom"/>
</dbReference>
<dbReference type="PANTHER" id="PTHR43272">
    <property type="entry name" value="LONG-CHAIN-FATTY-ACID--COA LIGASE"/>
    <property type="match status" value="1"/>
</dbReference>
<evidence type="ECO:0000313" key="4">
    <source>
        <dbReference type="EMBL" id="KEQ65006.1"/>
    </source>
</evidence>
<dbReference type="Proteomes" id="UP000030672">
    <property type="component" value="Unassembled WGS sequence"/>
</dbReference>
<protein>
    <submittedName>
        <fullName evidence="4">Acetyl-CoA synthetase-like protein</fullName>
    </submittedName>
</protein>
<keyword evidence="1" id="KW-0547">Nucleotide-binding</keyword>
<dbReference type="PANTHER" id="PTHR43272:SF33">
    <property type="entry name" value="AMP-BINDING DOMAIN-CONTAINING PROTEIN-RELATED"/>
    <property type="match status" value="1"/>
</dbReference>
<dbReference type="PROSITE" id="PS00455">
    <property type="entry name" value="AMP_BINDING"/>
    <property type="match status" value="1"/>
</dbReference>
<dbReference type="STRING" id="1043003.A0A074WRD8"/>
<dbReference type="GO" id="GO:0004467">
    <property type="term" value="F:long-chain fatty acid-CoA ligase activity"/>
    <property type="evidence" value="ECO:0007669"/>
    <property type="project" value="TreeGrafter"/>
</dbReference>